<sequence>MPTVAGPMTAGVDLKGALEVLRRELTVWLGRNANVMASLDGGGDDAVTRVDRPLPPRKGGPVRGQPAVPLPDGDDGEMASTEALAGRALGEAERSLSRVFLHQAATAESRDAKVAQPTPALIFEIPIAGPNGTSVAQLRIERDDHAPSEPGAPPRRVFQVDIAFDVAPLGPVAVRVGLMEGRRVAVGVWCESDDGLVRMEAERENIVLGLEQEGMVVAGVDLHRGHPPETRDETTVAANHRLDLQL</sequence>
<gene>
    <name evidence="2" type="ORF">CXZ10_18135</name>
</gene>
<reference evidence="2 3" key="1">
    <citation type="submission" date="2017-12" db="EMBL/GenBank/DDBJ databases">
        <title>Anaerobic carbon monoxide metabolism by Pleomorphomonas carboxyditropha sp. nov., a new mesophilic hydrogenogenic carboxidotroph.</title>
        <authorList>
            <person name="Esquivel-Elizondo S."/>
            <person name="Krajmalnik-Brown R."/>
        </authorList>
    </citation>
    <scope>NUCLEOTIDE SEQUENCE [LARGE SCALE GENOMIC DNA]</scope>
    <source>
        <strain evidence="2 3">R5-392</strain>
    </source>
</reference>
<dbReference type="AlphaFoldDB" id="A0A2N3LSR3"/>
<dbReference type="EMBL" id="PJNW01000016">
    <property type="protein sequence ID" value="PKR87648.1"/>
    <property type="molecule type" value="Genomic_DNA"/>
</dbReference>
<evidence type="ECO:0000313" key="2">
    <source>
        <dbReference type="EMBL" id="PKR87648.1"/>
    </source>
</evidence>
<keyword evidence="3" id="KW-1185">Reference proteome</keyword>
<evidence type="ECO:0000313" key="3">
    <source>
        <dbReference type="Proteomes" id="UP000233491"/>
    </source>
</evidence>
<evidence type="ECO:0000256" key="1">
    <source>
        <dbReference type="SAM" id="MobiDB-lite"/>
    </source>
</evidence>
<proteinExistence type="predicted"/>
<dbReference type="Proteomes" id="UP000233491">
    <property type="component" value="Unassembled WGS sequence"/>
</dbReference>
<name>A0A2N3LSR3_9HYPH</name>
<comment type="caution">
    <text evidence="2">The sequence shown here is derived from an EMBL/GenBank/DDBJ whole genome shotgun (WGS) entry which is preliminary data.</text>
</comment>
<protein>
    <recommendedName>
        <fullName evidence="4">Flagellar hook-length control protein-like C-terminal domain-containing protein</fullName>
    </recommendedName>
</protein>
<evidence type="ECO:0008006" key="4">
    <source>
        <dbReference type="Google" id="ProtNLM"/>
    </source>
</evidence>
<accession>A0A2N3LSR3</accession>
<organism evidence="2 3">
    <name type="scientific">Pleomorphomonas diazotrophica</name>
    <dbReference type="NCBI Taxonomy" id="1166257"/>
    <lineage>
        <taxon>Bacteria</taxon>
        <taxon>Pseudomonadati</taxon>
        <taxon>Pseudomonadota</taxon>
        <taxon>Alphaproteobacteria</taxon>
        <taxon>Hyphomicrobiales</taxon>
        <taxon>Pleomorphomonadaceae</taxon>
        <taxon>Pleomorphomonas</taxon>
    </lineage>
</organism>
<feature type="region of interest" description="Disordered" evidence="1">
    <location>
        <begin position="41"/>
        <end position="77"/>
    </location>
</feature>